<feature type="region of interest" description="Disordered" evidence="1">
    <location>
        <begin position="499"/>
        <end position="519"/>
    </location>
</feature>
<organism evidence="2 3">
    <name type="scientific">Ceratina calcarata</name>
    <dbReference type="NCBI Taxonomy" id="156304"/>
    <lineage>
        <taxon>Eukaryota</taxon>
        <taxon>Metazoa</taxon>
        <taxon>Ecdysozoa</taxon>
        <taxon>Arthropoda</taxon>
        <taxon>Hexapoda</taxon>
        <taxon>Insecta</taxon>
        <taxon>Pterygota</taxon>
        <taxon>Neoptera</taxon>
        <taxon>Endopterygota</taxon>
        <taxon>Hymenoptera</taxon>
        <taxon>Apocrita</taxon>
        <taxon>Aculeata</taxon>
        <taxon>Apoidea</taxon>
        <taxon>Anthophila</taxon>
        <taxon>Apidae</taxon>
        <taxon>Ceratina</taxon>
        <taxon>Zadontomerus</taxon>
    </lineage>
</organism>
<accession>A0AAJ7WGL9</accession>
<reference evidence="3" key="1">
    <citation type="submission" date="2025-08" db="UniProtKB">
        <authorList>
            <consortium name="RefSeq"/>
        </authorList>
    </citation>
    <scope>IDENTIFICATION</scope>
    <source>
        <tissue evidence="3">Whole body</tissue>
    </source>
</reference>
<feature type="compositionally biased region" description="Polar residues" evidence="1">
    <location>
        <begin position="508"/>
        <end position="519"/>
    </location>
</feature>
<feature type="compositionally biased region" description="Basic and acidic residues" evidence="1">
    <location>
        <begin position="22"/>
        <end position="42"/>
    </location>
</feature>
<feature type="region of interest" description="Disordered" evidence="1">
    <location>
        <begin position="98"/>
        <end position="124"/>
    </location>
</feature>
<feature type="compositionally biased region" description="Basic residues" evidence="1">
    <location>
        <begin position="185"/>
        <end position="196"/>
    </location>
</feature>
<dbReference type="KEGG" id="ccal:108632550"/>
<dbReference type="RefSeq" id="XP_026675580.1">
    <property type="nucleotide sequence ID" value="XM_026819779.1"/>
</dbReference>
<name>A0AAJ7WGL9_9HYME</name>
<dbReference type="GeneID" id="108632550"/>
<evidence type="ECO:0000256" key="1">
    <source>
        <dbReference type="SAM" id="MobiDB-lite"/>
    </source>
</evidence>
<feature type="compositionally biased region" description="Polar residues" evidence="1">
    <location>
        <begin position="249"/>
        <end position="274"/>
    </location>
</feature>
<evidence type="ECO:0000313" key="2">
    <source>
        <dbReference type="Proteomes" id="UP000694925"/>
    </source>
</evidence>
<dbReference type="Proteomes" id="UP000694925">
    <property type="component" value="Unplaced"/>
</dbReference>
<dbReference type="AlphaFoldDB" id="A0AAJ7WGL9"/>
<sequence length="654" mass="73979">MEGDSRRDESEDDVSVIAVIGKENDRAYRGDERSGEKQEQEDRWVFELSDERCKMALRKQFDLDSLSTETEEYEGIEVLQKLPPGTIVIKQDKKYKDDSDYVRDSTETSSGGSTSGSGPPKVRRVHRATRKTYVFHYSMICVGLAAEYLGRYFTSLDGFSYREIVDRPEIEVVSVDPRCDLLSSSKKRSRKSKSRSNSRTSPSDSKSFESCMHESLHCVLGYCSQLMTPSYEANVEGKLNVLNDIMRSSNTPKETESTNTNDQTRNEPSVSSKEGLQKSEENKFLDNYTVAMIPQNSFTQMPKARLFPAQKVYVANSQKSIAFANLKTFPSGQMKIQDMMRSSKTPFILVNPSEVKESQILKPVNNVNVIKVEESSTEETLGELSSIYTNDSNDLNAKQASKKGNKVEFTVTKYLLDNMQQTKFQIGRDSTSNEKKLFNETPKELNTKSPAGSNKTWSTSDAAEIAKILSEYNKSNLKRPAIENQTSFCGMKNIRVKELSNKDENPKQGFSESPTDRNVNITFPQGKWRRFHLTVEKLKDLKNSPSEKKSISTVQSRQSIFKIDQSGETSEKRVEAPRFETIQRGQSSLQEESTSMVNDSCKPQRQSLQDLLENTAMLYCAATGTHQDDLSSYVDSLDVAQSTQWLEICNNYII</sequence>
<evidence type="ECO:0000313" key="3">
    <source>
        <dbReference type="RefSeq" id="XP_026675580.1"/>
    </source>
</evidence>
<gene>
    <name evidence="3" type="primary">LOC108632550</name>
</gene>
<feature type="compositionally biased region" description="Low complexity" evidence="1">
    <location>
        <begin position="107"/>
        <end position="118"/>
    </location>
</feature>
<feature type="region of interest" description="Disordered" evidence="1">
    <location>
        <begin position="1"/>
        <end position="42"/>
    </location>
</feature>
<keyword evidence="2" id="KW-1185">Reference proteome</keyword>
<proteinExistence type="predicted"/>
<feature type="region of interest" description="Disordered" evidence="1">
    <location>
        <begin position="249"/>
        <end position="278"/>
    </location>
</feature>
<feature type="region of interest" description="Disordered" evidence="1">
    <location>
        <begin position="183"/>
        <end position="208"/>
    </location>
</feature>
<protein>
    <submittedName>
        <fullName evidence="3">Uncharacterized protein LOC108632550</fullName>
    </submittedName>
</protein>